<dbReference type="SUPFAM" id="SSF144091">
    <property type="entry name" value="Rhomboid-like"/>
    <property type="match status" value="1"/>
</dbReference>
<feature type="transmembrane region" description="Helical" evidence="7">
    <location>
        <begin position="54"/>
        <end position="76"/>
    </location>
</feature>
<organism evidence="9 10">
    <name type="scientific">Polysphondylium violaceum</name>
    <dbReference type="NCBI Taxonomy" id="133409"/>
    <lineage>
        <taxon>Eukaryota</taxon>
        <taxon>Amoebozoa</taxon>
        <taxon>Evosea</taxon>
        <taxon>Eumycetozoa</taxon>
        <taxon>Dictyostelia</taxon>
        <taxon>Dictyosteliales</taxon>
        <taxon>Dictyosteliaceae</taxon>
        <taxon>Polysphondylium</taxon>
    </lineage>
</organism>
<comment type="similarity">
    <text evidence="2 7">Belongs to the derlin family.</text>
</comment>
<feature type="transmembrane region" description="Helical" evidence="7">
    <location>
        <begin position="151"/>
        <end position="172"/>
    </location>
</feature>
<feature type="transmembrane region" description="Helical" evidence="7">
    <location>
        <begin position="97"/>
        <end position="116"/>
    </location>
</feature>
<gene>
    <name evidence="9" type="ORF">CYY_004708</name>
</gene>
<feature type="transmembrane region" description="Helical" evidence="7">
    <location>
        <begin position="12"/>
        <end position="34"/>
    </location>
</feature>
<evidence type="ECO:0000256" key="1">
    <source>
        <dbReference type="ARBA" id="ARBA00004477"/>
    </source>
</evidence>
<comment type="caution">
    <text evidence="9">The sequence shown here is derived from an EMBL/GenBank/DDBJ whole genome shotgun (WGS) entry which is preliminary data.</text>
</comment>
<dbReference type="AlphaFoldDB" id="A0A8J4V056"/>
<evidence type="ECO:0000256" key="6">
    <source>
        <dbReference type="ARBA" id="ARBA00023136"/>
    </source>
</evidence>
<name>A0A8J4V056_9MYCE</name>
<feature type="region of interest" description="Disordered" evidence="8">
    <location>
        <begin position="224"/>
        <end position="258"/>
    </location>
</feature>
<accession>A0A8J4V056</accession>
<dbReference type="GO" id="GO:0005789">
    <property type="term" value="C:endoplasmic reticulum membrane"/>
    <property type="evidence" value="ECO:0007669"/>
    <property type="project" value="UniProtKB-SubCell"/>
</dbReference>
<evidence type="ECO:0000256" key="3">
    <source>
        <dbReference type="ARBA" id="ARBA00022692"/>
    </source>
</evidence>
<evidence type="ECO:0000256" key="7">
    <source>
        <dbReference type="RuleBase" id="RU363059"/>
    </source>
</evidence>
<evidence type="ECO:0000256" key="5">
    <source>
        <dbReference type="ARBA" id="ARBA00022989"/>
    </source>
</evidence>
<comment type="subcellular location">
    <subcellularLocation>
        <location evidence="1 7">Endoplasmic reticulum membrane</location>
        <topology evidence="1 7">Multi-pass membrane protein</topology>
    </subcellularLocation>
</comment>
<evidence type="ECO:0000313" key="9">
    <source>
        <dbReference type="EMBL" id="KAF2073963.1"/>
    </source>
</evidence>
<dbReference type="GO" id="GO:0051603">
    <property type="term" value="P:proteolysis involved in protein catabolic process"/>
    <property type="evidence" value="ECO:0007669"/>
    <property type="project" value="UniProtKB-ARBA"/>
</dbReference>
<feature type="compositionally biased region" description="Low complexity" evidence="8">
    <location>
        <begin position="237"/>
        <end position="258"/>
    </location>
</feature>
<dbReference type="Proteomes" id="UP000695562">
    <property type="component" value="Unassembled WGS sequence"/>
</dbReference>
<dbReference type="InterPro" id="IPR035952">
    <property type="entry name" value="Rhomboid-like_sf"/>
</dbReference>
<keyword evidence="10" id="KW-1185">Reference proteome</keyword>
<dbReference type="FunFam" id="1.20.1540.10:FF:000016">
    <property type="entry name" value="Derlin"/>
    <property type="match status" value="1"/>
</dbReference>
<dbReference type="PANTHER" id="PTHR11009">
    <property type="entry name" value="DER1-LIKE PROTEIN, DERLIN"/>
    <property type="match status" value="1"/>
</dbReference>
<comment type="function">
    <text evidence="7">May be involved in the degradation of misfolded endoplasmic reticulum (ER) luminal proteins.</text>
</comment>
<keyword evidence="4 7" id="KW-0256">Endoplasmic reticulum</keyword>
<dbReference type="GO" id="GO:0033554">
    <property type="term" value="P:cellular response to stress"/>
    <property type="evidence" value="ECO:0007669"/>
    <property type="project" value="UniProtKB-ARBA"/>
</dbReference>
<evidence type="ECO:0000256" key="4">
    <source>
        <dbReference type="ARBA" id="ARBA00022824"/>
    </source>
</evidence>
<keyword evidence="5 7" id="KW-1133">Transmembrane helix</keyword>
<sequence>MAQPFEDWYKNLPIVTKLYMTGCVVTTIGVYLELVHPLQLYLNFPLITKRYEVWRLVTNFLFYDHIGLNFLFHMYFLVRHSRLLEEGSFRGRSGDYLFMWIFGASLLLIINAILFYSKLYTSSILFLAPSMAFMVVYVWSKRNPNIHISFLRLFTFSAPFLPWVILTIGYLFHHSLANDILGIVVGHIYYYLEDVYPTVSNRRLLKTPSILKSLFDNNNHALDPDQQRHAPVANWAQPEQQQQQDQQQQEQEPVAVNE</sequence>
<dbReference type="OrthoDB" id="1716531at2759"/>
<feature type="transmembrane region" description="Helical" evidence="7">
    <location>
        <begin position="122"/>
        <end position="139"/>
    </location>
</feature>
<evidence type="ECO:0000313" key="10">
    <source>
        <dbReference type="Proteomes" id="UP000695562"/>
    </source>
</evidence>
<dbReference type="InterPro" id="IPR007599">
    <property type="entry name" value="DER1"/>
</dbReference>
<reference evidence="9" key="1">
    <citation type="submission" date="2020-01" db="EMBL/GenBank/DDBJ databases">
        <title>Development of genomics and gene disruption for Polysphondylium violaceum indicates a role for the polyketide synthase stlB in stalk morphogenesis.</title>
        <authorList>
            <person name="Narita B."/>
            <person name="Kawabe Y."/>
            <person name="Kin K."/>
            <person name="Saito T."/>
            <person name="Gibbs R."/>
            <person name="Kuspa A."/>
            <person name="Muzny D."/>
            <person name="Queller D."/>
            <person name="Richards S."/>
            <person name="Strassman J."/>
            <person name="Sucgang R."/>
            <person name="Worley K."/>
            <person name="Schaap P."/>
        </authorList>
    </citation>
    <scope>NUCLEOTIDE SEQUENCE</scope>
    <source>
        <strain evidence="9">QSvi11</strain>
    </source>
</reference>
<dbReference type="EMBL" id="AJWJ01000172">
    <property type="protein sequence ID" value="KAF2073963.1"/>
    <property type="molecule type" value="Genomic_DNA"/>
</dbReference>
<evidence type="ECO:0000256" key="8">
    <source>
        <dbReference type="SAM" id="MobiDB-lite"/>
    </source>
</evidence>
<proteinExistence type="inferred from homology"/>
<evidence type="ECO:0000256" key="2">
    <source>
        <dbReference type="ARBA" id="ARBA00008917"/>
    </source>
</evidence>
<protein>
    <recommendedName>
        <fullName evidence="7">Derlin</fullName>
    </recommendedName>
</protein>
<keyword evidence="6 7" id="KW-0472">Membrane</keyword>
<keyword evidence="3 7" id="KW-0812">Transmembrane</keyword>
<dbReference type="Pfam" id="PF04511">
    <property type="entry name" value="DER1"/>
    <property type="match status" value="1"/>
</dbReference>